<sequence length="384" mass="43332">MATRRVDTLFDSSSEDEDDYAMYGTQTETKSLPVNLLPVLDDKQMYYFDAPIWMNVEPNRTTEMTAELESDVQVIRGSRRDEVHYRSRLISSRWRTGAPRGDSAEPTIESNSNIIRVEKDGEVRLFLQIGDTFHQLVDHNHQQTPHVFLSAGTDWSYVAGKVCKRFKLTTDPNDPLYQRSNEARRAARELKTTTEVTTAVVNHEKIRVAREEAERRERKEAESHVRTLVETAPITEKRQHEAVINRVEADDYEDDMMDDGADLDDFIVGDDKVEEGAERPVEGAAEEDEEEEEDYNPAAVPDEDEPEDEELEHMDDELLEEDPGLKDGKGEADAGTPEPAEAPEPETAPEPESAAEVDAGPEPEEDADMDGDDGAMDDDDDDIM</sequence>
<dbReference type="Proteomes" id="UP000717585">
    <property type="component" value="Unassembled WGS sequence"/>
</dbReference>
<evidence type="ECO:0000313" key="3">
    <source>
        <dbReference type="Proteomes" id="UP000717585"/>
    </source>
</evidence>
<evidence type="ECO:0000256" key="1">
    <source>
        <dbReference type="SAM" id="MobiDB-lite"/>
    </source>
</evidence>
<keyword evidence="2" id="KW-0413">Isomerase</keyword>
<name>A0A8J6APW6_9EUKA</name>
<feature type="compositionally biased region" description="Acidic residues" evidence="1">
    <location>
        <begin position="284"/>
        <end position="322"/>
    </location>
</feature>
<dbReference type="GO" id="GO:0016853">
    <property type="term" value="F:isomerase activity"/>
    <property type="evidence" value="ECO:0007669"/>
    <property type="project" value="UniProtKB-KW"/>
</dbReference>
<gene>
    <name evidence="2" type="ORF">J8273_8171</name>
</gene>
<reference evidence="2" key="1">
    <citation type="submission" date="2021-05" db="EMBL/GenBank/DDBJ databases">
        <title>A free-living protist that lacks canonical eukaryotic 1 DNA replication and segregation systems.</title>
        <authorList>
            <person name="Salas-Leiva D.E."/>
            <person name="Tromer E.C."/>
            <person name="Curtis B.A."/>
            <person name="Jerlstrom-Hultqvist J."/>
            <person name="Kolisko M."/>
            <person name="Yi Z."/>
            <person name="Salas-Leiva J.S."/>
            <person name="Gallot-Lavallee L."/>
            <person name="Kops G.J.P.L."/>
            <person name="Archibald J.M."/>
            <person name="Simpson A.G.B."/>
            <person name="Roger A.J."/>
        </authorList>
    </citation>
    <scope>NUCLEOTIDE SEQUENCE</scope>
    <source>
        <strain evidence="2">BICM</strain>
    </source>
</reference>
<accession>A0A8J6APW6</accession>
<evidence type="ECO:0000313" key="2">
    <source>
        <dbReference type="EMBL" id="KAG9390133.1"/>
    </source>
</evidence>
<proteinExistence type="predicted"/>
<feature type="region of interest" description="Disordered" evidence="1">
    <location>
        <begin position="274"/>
        <end position="384"/>
    </location>
</feature>
<dbReference type="EMBL" id="JAHDYR010000066">
    <property type="protein sequence ID" value="KAG9390133.1"/>
    <property type="molecule type" value="Genomic_DNA"/>
</dbReference>
<comment type="caution">
    <text evidence="2">The sequence shown here is derived from an EMBL/GenBank/DDBJ whole genome shotgun (WGS) entry which is preliminary data.</text>
</comment>
<dbReference type="AlphaFoldDB" id="A0A8J6APW6"/>
<feature type="compositionally biased region" description="Basic and acidic residues" evidence="1">
    <location>
        <begin position="323"/>
        <end position="332"/>
    </location>
</feature>
<keyword evidence="3" id="KW-1185">Reference proteome</keyword>
<organism evidence="2 3">
    <name type="scientific">Carpediemonas membranifera</name>
    <dbReference type="NCBI Taxonomy" id="201153"/>
    <lineage>
        <taxon>Eukaryota</taxon>
        <taxon>Metamonada</taxon>
        <taxon>Carpediemonas-like organisms</taxon>
        <taxon>Carpediemonas</taxon>
    </lineage>
</organism>
<protein>
    <submittedName>
        <fullName evidence="2">FKBP-type peptidyl-prolyl cis-trans isomerase</fullName>
    </submittedName>
</protein>
<feature type="compositionally biased region" description="Acidic residues" evidence="1">
    <location>
        <begin position="341"/>
        <end position="384"/>
    </location>
</feature>